<comment type="caution">
    <text evidence="2">The sequence shown here is derived from an EMBL/GenBank/DDBJ whole genome shotgun (WGS) entry which is preliminary data.</text>
</comment>
<name>M0ETI1_9EURY</name>
<dbReference type="STRING" id="1227466.C464_02918"/>
<protein>
    <submittedName>
        <fullName evidence="2">Uncharacterized protein</fullName>
    </submittedName>
</protein>
<feature type="compositionally biased region" description="Low complexity" evidence="1">
    <location>
        <begin position="125"/>
        <end position="134"/>
    </location>
</feature>
<evidence type="ECO:0000313" key="2">
    <source>
        <dbReference type="EMBL" id="ELZ50212.1"/>
    </source>
</evidence>
<sequence length="258" mass="29216">MTELRHFLASLYDAVSEAEMQALLNGRQRLRRMVESGEFSDDLSLPVYHAANLSVTLDVGLEARETKRGIQVFVTEPSAGDQTELGLDLEVYDFLQAGDLTDATDDRRRPGGGLDVHVPLREPPVDSGDAVGSVDVDESSEDIRKEARSGHERTKDERTDDERTDDERTDDERTDDEQGETRSPTDESTKPTTKTDEKRADEGKRSKDDERNTDEDAAEKRTERARERLRKPAKFPGLSLPRGWARDRENRDAREDDR</sequence>
<feature type="compositionally biased region" description="Basic and acidic residues" evidence="1">
    <location>
        <begin position="179"/>
        <end position="210"/>
    </location>
</feature>
<dbReference type="PATRIC" id="fig|1227466.3.peg.585"/>
<dbReference type="EMBL" id="AOJL01000015">
    <property type="protein sequence ID" value="ELZ50212.1"/>
    <property type="molecule type" value="Genomic_DNA"/>
</dbReference>
<proteinExistence type="predicted"/>
<feature type="compositionally biased region" description="Basic and acidic residues" evidence="1">
    <location>
        <begin position="244"/>
        <end position="258"/>
    </location>
</feature>
<gene>
    <name evidence="2" type="ORF">C464_02918</name>
</gene>
<feature type="compositionally biased region" description="Basic and acidic residues" evidence="1">
    <location>
        <begin position="141"/>
        <end position="161"/>
    </location>
</feature>
<dbReference type="AlphaFoldDB" id="M0ETI1"/>
<reference evidence="2 3" key="1">
    <citation type="journal article" date="2014" name="PLoS Genet.">
        <title>Phylogenetically driven sequencing of extremely halophilic archaea reveals strategies for static and dynamic osmo-response.</title>
        <authorList>
            <person name="Becker E.A."/>
            <person name="Seitzer P.M."/>
            <person name="Tritt A."/>
            <person name="Larsen D."/>
            <person name="Krusor M."/>
            <person name="Yao A.I."/>
            <person name="Wu D."/>
            <person name="Madern D."/>
            <person name="Eisen J.A."/>
            <person name="Darling A.E."/>
            <person name="Facciotti M.T."/>
        </authorList>
    </citation>
    <scope>NUCLEOTIDE SEQUENCE [LARGE SCALE GENOMIC DNA]</scope>
    <source>
        <strain evidence="2 3">DSM 10284</strain>
    </source>
</reference>
<keyword evidence="3" id="KW-1185">Reference proteome</keyword>
<accession>M0ETI1</accession>
<evidence type="ECO:0000256" key="1">
    <source>
        <dbReference type="SAM" id="MobiDB-lite"/>
    </source>
</evidence>
<feature type="compositionally biased region" description="Acidic residues" evidence="1">
    <location>
        <begin position="162"/>
        <end position="178"/>
    </location>
</feature>
<evidence type="ECO:0000313" key="3">
    <source>
        <dbReference type="Proteomes" id="UP000011509"/>
    </source>
</evidence>
<feature type="region of interest" description="Disordered" evidence="1">
    <location>
        <begin position="102"/>
        <end position="258"/>
    </location>
</feature>
<organism evidence="2 3">
    <name type="scientific">Halorubrum coriense DSM 10284</name>
    <dbReference type="NCBI Taxonomy" id="1227466"/>
    <lineage>
        <taxon>Archaea</taxon>
        <taxon>Methanobacteriati</taxon>
        <taxon>Methanobacteriota</taxon>
        <taxon>Stenosarchaea group</taxon>
        <taxon>Halobacteria</taxon>
        <taxon>Halobacteriales</taxon>
        <taxon>Haloferacaceae</taxon>
        <taxon>Halorubrum</taxon>
    </lineage>
</organism>
<dbReference type="Proteomes" id="UP000011509">
    <property type="component" value="Unassembled WGS sequence"/>
</dbReference>